<dbReference type="EMBL" id="AM889137">
    <property type="protein sequence ID" value="CBA09546.1"/>
    <property type="molecule type" value="Genomic_DNA"/>
</dbReference>
<sequence>MPSEELSDGIFAFVRDIVMLPFDFQTAFCFQAFGVGMAILIYVRWQGGIVMPPLGFQTASYRTVRSWGEHSCPPLQGRDFLVNRNAHPASETLLRHSRAGRNLDI</sequence>
<feature type="transmembrane region" description="Helical" evidence="1">
    <location>
        <begin position="24"/>
        <end position="43"/>
    </location>
</feature>
<gene>
    <name evidence="2" type="ORF">NME_2305</name>
</gene>
<proteinExistence type="predicted"/>
<keyword evidence="1" id="KW-1133">Transmembrane helix</keyword>
<name>C6SG84_NEIME</name>
<reference evidence="2" key="1">
    <citation type="journal article" date="2008" name="Proc. Natl. Acad. Sci. U.S.A.">
        <title>Whole-genome comparison of disease and carriage strains provides insights into virulence evolution in Neisseria meningitidis.</title>
        <authorList>
            <person name="Schoen C."/>
            <person name="Blom J."/>
            <person name="Claus H."/>
            <person name="Schramm-Glueck A."/>
            <person name="Brandt P."/>
            <person name="Mueller T."/>
            <person name="Goesmann A."/>
            <person name="Joseph B."/>
            <person name="Konietzny S."/>
            <person name="Kurzai O."/>
            <person name="Schmitt C."/>
            <person name="Friedrich T."/>
            <person name="Linke B."/>
            <person name="Vogel U."/>
            <person name="Frosch M."/>
        </authorList>
    </citation>
    <scope>NUCLEOTIDE SEQUENCE</scope>
    <source>
        <strain evidence="2">Alpha153</strain>
    </source>
</reference>
<evidence type="ECO:0000256" key="1">
    <source>
        <dbReference type="SAM" id="Phobius"/>
    </source>
</evidence>
<keyword evidence="1" id="KW-0812">Transmembrane</keyword>
<protein>
    <submittedName>
        <fullName evidence="2">Uncharacterized protein</fullName>
    </submittedName>
</protein>
<evidence type="ECO:0000313" key="2">
    <source>
        <dbReference type="EMBL" id="CBA09546.1"/>
    </source>
</evidence>
<dbReference type="AlphaFoldDB" id="C6SG84"/>
<keyword evidence="1" id="KW-0472">Membrane</keyword>
<organism evidence="2">
    <name type="scientific">Neisseria meningitidis alpha153</name>
    <dbReference type="NCBI Taxonomy" id="663926"/>
    <lineage>
        <taxon>Bacteria</taxon>
        <taxon>Pseudomonadati</taxon>
        <taxon>Pseudomonadota</taxon>
        <taxon>Betaproteobacteria</taxon>
        <taxon>Neisseriales</taxon>
        <taxon>Neisseriaceae</taxon>
        <taxon>Neisseria</taxon>
    </lineage>
</organism>
<accession>C6SG84</accession>